<evidence type="ECO:0000259" key="25">
    <source>
        <dbReference type="PROSITE" id="PS50970"/>
    </source>
</evidence>
<feature type="compositionally biased region" description="Basic residues" evidence="24">
    <location>
        <begin position="1252"/>
        <end position="1263"/>
    </location>
</feature>
<dbReference type="GO" id="GO:0008270">
    <property type="term" value="F:zinc ion binding"/>
    <property type="evidence" value="ECO:0007669"/>
    <property type="project" value="UniProtKB-UniRule"/>
</dbReference>
<evidence type="ECO:0000256" key="24">
    <source>
        <dbReference type="SAM" id="MobiDB-lite"/>
    </source>
</evidence>
<dbReference type="InterPro" id="IPR003726">
    <property type="entry name" value="HCY_dom"/>
</dbReference>
<evidence type="ECO:0000256" key="20">
    <source>
        <dbReference type="PIRNR" id="PIRNR000381"/>
    </source>
</evidence>
<dbReference type="InterPro" id="IPR011005">
    <property type="entry name" value="Dihydropteroate_synth-like_sf"/>
</dbReference>
<comment type="caution">
    <text evidence="30">The sequence shown here is derived from an EMBL/GenBank/DDBJ whole genome shotgun (WGS) entry which is preliminary data.</text>
</comment>
<dbReference type="InterPro" id="IPR003759">
    <property type="entry name" value="Cbl-bd_cap"/>
</dbReference>
<feature type="binding site" evidence="21 23">
    <location>
        <position position="231"/>
    </location>
    <ligand>
        <name>Zn(2+)</name>
        <dbReference type="ChEBI" id="CHEBI:29105"/>
    </ligand>
</feature>
<dbReference type="PROSITE" id="PS50970">
    <property type="entry name" value="HCY"/>
    <property type="match status" value="1"/>
</dbReference>
<comment type="domain">
    <text evidence="20">Modular enzyme with four functionally distinct domains. The isolated Hcy-binding domain catalyzes methyl transfer from free methylcobalamin to homocysteine. The Hcy-binding domain in association with the pterin-binding domain catalyzes the methylation of cob(I)alamin by methyltetrahydrofolate and the methylation of homocysteine. The B12-binding domain binds the cofactor. The AdoMet activation domain binds S-adenosyl-L-methionine. Under aerobic conditions cob(I)alamin can be converted to inactive cob(II)alamin. Reductive methylation by S-adenosyl-L-methionine and flavodoxin regenerates methylcobalamin.</text>
</comment>
<dbReference type="SUPFAM" id="SSF52242">
    <property type="entry name" value="Cobalamin (vitamin B12)-binding domain"/>
    <property type="match status" value="1"/>
</dbReference>
<evidence type="ECO:0000259" key="28">
    <source>
        <dbReference type="PROSITE" id="PS51332"/>
    </source>
</evidence>
<dbReference type="Pfam" id="PF02965">
    <property type="entry name" value="Met_synt_B12"/>
    <property type="match status" value="1"/>
</dbReference>
<comment type="similarity">
    <text evidence="5">Belongs to the vitamin-B12 dependent methionine synthase family.</text>
</comment>
<comment type="cofactor">
    <cofactor evidence="2 20 23">
        <name>Zn(2+)</name>
        <dbReference type="ChEBI" id="CHEBI:29105"/>
    </cofactor>
</comment>
<sequence length="1296" mass="140974">MSTAQRDRVAALREALATRVVVSDGAMGTMLQEQDPTLEDFQQLEGCNEVLNATRPDIVRSVHQAYFDAGVDMVETNTFGANATAMSEYDIPDRIVELSESGARIAREVADEFTARTGQQRWVLGSIGPGTKLPTLGHISYDLIRDGYQQNAEGLIAGGSDALIVETSQDLLQTKAAVIGARKALEATGVDLPVLVSLAFETTGVMLVGSEIGAALTALEPLGIDMIGLNCSTGPAEMNEHLRYLARHSRIPLLCMPNAGLPVLTKNGAHFPLGPEGLADAQQDFVTGYGLSLIGGCCGTTPAHMREVVERVRGLTPTPRTPQAEPGAASIYQTVPFRQDSAYMAIGERTNANGSKKFRDAMLEARWDDCVEIARDQIREGAHMLDLCIDYVGRDGVADMEELAGRFATASTLPIVLDSTEVEVIRAGLEKLGGRAVINSVNFEDGDGPESRFAKVTKLAQEHGAALIALTIDEEGQARTVEKKVEIAQRLIAELTGNWGIREEDILVDTLTFTICTGQEESRGDGIATIEAIRELKRRHPDVQTTLGLSNISFGLNPAARVVLNSVFLDECVKAGLDSAIVHASKILPIARLDEEQVQVALDLIYDRRAEGYDPLQKLMALFEGATTQSLKAGRAEELAALPLDERLQRRIIDGEKKGLEADLDEALQIRPALEIVNNTLLEGMKVVGELFGSGQMQLPFVLQSAEVMKTAVAHLEPHMEKSDAEGKGTIVLATVRGDVHDIGKNLVDIILSNNGYNVVNIGIKQPVSAILEAAEQHNADIIGMSGLLVKSTVIMKENLAELNARGLAERFPVILGGAALTRAYVEQDLHDLYQGEVRYARDAFEGLRLMDALMGVKRGVPGATLPELKQRRVRPVAKLAVEERPVREGSIRSDVATDNKVPVPPFWGDRVVKGIPLKEYASWLDEDALFKGQWGLKPARKGDGPSYEELVETEGRPRLRGWLDRLQTDNLLEAAVVHGYYRSVSKGDDLILLDELGGERTRFTFPRQDRGRHLCLADFFRPEESGEVDVVGLQVVTVGSRIGEVTAELFAADSYRDYLELHGLSVQLAEALAEYWHARVRAELGIGGDDPSDLHGMFRTEYQGCRYSLGYPACPDLEDRAKIAGLLQPERIGVHLSEEFQLHPEQSTDAIVVHHPRPTTSTREAAHDDLLLRVLPAEDGQRGTHPVGGDPPHRTPAAGLRVRHLRGGRLVPRADGGGHPAHRRRDDPAPRRAPDRGRPLGGRAAPDHRPLRGRGHPRRPGAARRSAGRPQGPLDAPPAGLPVRLRTRRAGPLTG</sequence>
<feature type="binding site" description="axial binding residue" evidence="21">
    <location>
        <position position="741"/>
    </location>
    <ligand>
        <name>methylcob(III)alamin</name>
        <dbReference type="ChEBI" id="CHEBI:28115"/>
    </ligand>
    <ligandPart>
        <name>Co</name>
        <dbReference type="ChEBI" id="CHEBI:27638"/>
    </ligandPart>
</feature>
<keyword evidence="17 20" id="KW-0170">Cobalt</keyword>
<evidence type="ECO:0000256" key="12">
    <source>
        <dbReference type="ARBA" id="ARBA00022691"/>
    </source>
</evidence>
<dbReference type="FunFam" id="3.40.50.280:FF:000004">
    <property type="entry name" value="Methionine synthase"/>
    <property type="match status" value="1"/>
</dbReference>
<feature type="binding site" evidence="22">
    <location>
        <position position="1107"/>
    </location>
    <ligand>
        <name>S-adenosyl-L-methionine</name>
        <dbReference type="ChEBI" id="CHEBI:59789"/>
    </ligand>
</feature>
<dbReference type="Pfam" id="PF02310">
    <property type="entry name" value="B12-binding"/>
    <property type="match status" value="1"/>
</dbReference>
<feature type="domain" description="AdoMet activation" evidence="27">
    <location>
        <begin position="879"/>
        <end position="1199"/>
    </location>
</feature>
<dbReference type="Pfam" id="PF00809">
    <property type="entry name" value="Pterin_bind"/>
    <property type="match status" value="1"/>
</dbReference>
<keyword evidence="31" id="KW-1185">Reference proteome</keyword>
<evidence type="ECO:0000256" key="2">
    <source>
        <dbReference type="ARBA" id="ARBA00001947"/>
    </source>
</evidence>
<evidence type="ECO:0000256" key="11">
    <source>
        <dbReference type="ARBA" id="ARBA00022679"/>
    </source>
</evidence>
<feature type="domain" description="Pterin-binding" evidence="26">
    <location>
        <begin position="343"/>
        <end position="606"/>
    </location>
</feature>
<dbReference type="PROSITE" id="PS51337">
    <property type="entry name" value="B12_BINDING_NTER"/>
    <property type="match status" value="1"/>
</dbReference>
<dbReference type="GO" id="GO:0008705">
    <property type="term" value="F:methionine synthase activity"/>
    <property type="evidence" value="ECO:0007669"/>
    <property type="project" value="UniProtKB-UniRule"/>
</dbReference>
<dbReference type="GO" id="GO:0046653">
    <property type="term" value="P:tetrahydrofolate metabolic process"/>
    <property type="evidence" value="ECO:0007669"/>
    <property type="project" value="TreeGrafter"/>
</dbReference>
<feature type="domain" description="B12-binding N-terminal" evidence="29">
    <location>
        <begin position="635"/>
        <end position="728"/>
    </location>
</feature>
<evidence type="ECO:0000256" key="9">
    <source>
        <dbReference type="ARBA" id="ARBA00022605"/>
    </source>
</evidence>
<evidence type="ECO:0000313" key="30">
    <source>
        <dbReference type="EMBL" id="GHI90504.1"/>
    </source>
</evidence>
<dbReference type="InterPro" id="IPR000489">
    <property type="entry name" value="Pterin-binding_dom"/>
</dbReference>
<comment type="cofactor">
    <cofactor evidence="3 20 21">
        <name>methylcob(III)alamin</name>
        <dbReference type="ChEBI" id="CHEBI:28115"/>
    </cofactor>
</comment>
<evidence type="ECO:0000256" key="15">
    <source>
        <dbReference type="ARBA" id="ARBA00022833"/>
    </source>
</evidence>
<feature type="domain" description="Hcy-binding" evidence="25">
    <location>
        <begin position="9"/>
        <end position="312"/>
    </location>
</feature>
<keyword evidence="10 20" id="KW-0846">Cobalamin</keyword>
<dbReference type="SMART" id="SM01018">
    <property type="entry name" value="B12-binding_2"/>
    <property type="match status" value="1"/>
</dbReference>
<evidence type="ECO:0000256" key="8">
    <source>
        <dbReference type="ARBA" id="ARBA00022603"/>
    </source>
</evidence>
<dbReference type="GO" id="GO:0031419">
    <property type="term" value="F:cobalamin binding"/>
    <property type="evidence" value="ECO:0007669"/>
    <property type="project" value="UniProtKB-UniRule"/>
</dbReference>
<dbReference type="FunFam" id="3.20.20.20:FF:000007">
    <property type="entry name" value="Methionine synthase"/>
    <property type="match status" value="1"/>
</dbReference>
<gene>
    <name evidence="30" type="ORF">Sxan_78680</name>
</gene>
<evidence type="ECO:0000259" key="29">
    <source>
        <dbReference type="PROSITE" id="PS51337"/>
    </source>
</evidence>
<feature type="compositionally biased region" description="Basic and acidic residues" evidence="24">
    <location>
        <begin position="1225"/>
        <end position="1239"/>
    </location>
</feature>
<evidence type="ECO:0000256" key="18">
    <source>
        <dbReference type="ARBA" id="ARBA00025552"/>
    </source>
</evidence>
<evidence type="ECO:0000256" key="19">
    <source>
        <dbReference type="NCBIfam" id="TIGR02082"/>
    </source>
</evidence>
<dbReference type="GO" id="GO:0050667">
    <property type="term" value="P:homocysteine metabolic process"/>
    <property type="evidence" value="ECO:0007669"/>
    <property type="project" value="TreeGrafter"/>
</dbReference>
<dbReference type="PROSITE" id="PS50974">
    <property type="entry name" value="ADOMET_ACTIVATION"/>
    <property type="match status" value="1"/>
</dbReference>
<evidence type="ECO:0000256" key="13">
    <source>
        <dbReference type="ARBA" id="ARBA00022723"/>
    </source>
</evidence>
<keyword evidence="16 20" id="KW-0486">Methionine biosynthesis</keyword>
<dbReference type="InterPro" id="IPR036594">
    <property type="entry name" value="Meth_synthase_dom"/>
</dbReference>
<dbReference type="PROSITE" id="PS51332">
    <property type="entry name" value="B12_BINDING"/>
    <property type="match status" value="1"/>
</dbReference>
<dbReference type="NCBIfam" id="TIGR02082">
    <property type="entry name" value="metH"/>
    <property type="match status" value="1"/>
</dbReference>
<dbReference type="Gene3D" id="1.10.1240.10">
    <property type="entry name" value="Methionine synthase domain"/>
    <property type="match status" value="1"/>
</dbReference>
<dbReference type="PANTHER" id="PTHR45833:SF1">
    <property type="entry name" value="METHIONINE SYNTHASE"/>
    <property type="match status" value="1"/>
</dbReference>
<dbReference type="Gene3D" id="3.20.20.20">
    <property type="entry name" value="Dihydropteroate synthase-like"/>
    <property type="match status" value="1"/>
</dbReference>
<dbReference type="Gene3D" id="3.10.196.10">
    <property type="entry name" value="Vitamin B12-dependent methionine synthase, activation domain"/>
    <property type="match status" value="1"/>
</dbReference>
<dbReference type="SUPFAM" id="SSF51717">
    <property type="entry name" value="Dihydropteroate synthetase-like"/>
    <property type="match status" value="1"/>
</dbReference>
<evidence type="ECO:0000256" key="3">
    <source>
        <dbReference type="ARBA" id="ARBA00001956"/>
    </source>
</evidence>
<evidence type="ECO:0000259" key="26">
    <source>
        <dbReference type="PROSITE" id="PS50972"/>
    </source>
</evidence>
<evidence type="ECO:0000256" key="21">
    <source>
        <dbReference type="PIRSR" id="PIRSR000381-1"/>
    </source>
</evidence>
<dbReference type="Pfam" id="PF02574">
    <property type="entry name" value="S-methyl_trans"/>
    <property type="match status" value="1"/>
</dbReference>
<evidence type="ECO:0000256" key="23">
    <source>
        <dbReference type="PROSITE-ProRule" id="PRU00333"/>
    </source>
</evidence>
<evidence type="ECO:0000256" key="5">
    <source>
        <dbReference type="ARBA" id="ARBA00010398"/>
    </source>
</evidence>
<evidence type="ECO:0000256" key="7">
    <source>
        <dbReference type="ARBA" id="ARBA00013998"/>
    </source>
</evidence>
<dbReference type="InterPro" id="IPR004223">
    <property type="entry name" value="VitB12-dep_Met_synth_activ_dom"/>
</dbReference>
<feature type="compositionally biased region" description="Low complexity" evidence="24">
    <location>
        <begin position="1264"/>
        <end position="1274"/>
    </location>
</feature>
<evidence type="ECO:0000256" key="22">
    <source>
        <dbReference type="PIRSR" id="PIRSR000381-2"/>
    </source>
</evidence>
<dbReference type="PROSITE" id="PS50972">
    <property type="entry name" value="PTERIN_BINDING"/>
    <property type="match status" value="1"/>
</dbReference>
<dbReference type="SUPFAM" id="SSF82282">
    <property type="entry name" value="Homocysteine S-methyltransferase"/>
    <property type="match status" value="1"/>
</dbReference>
<dbReference type="GO" id="GO:0005829">
    <property type="term" value="C:cytosol"/>
    <property type="evidence" value="ECO:0007669"/>
    <property type="project" value="TreeGrafter"/>
</dbReference>
<proteinExistence type="inferred from homology"/>
<evidence type="ECO:0000256" key="1">
    <source>
        <dbReference type="ARBA" id="ARBA00001700"/>
    </source>
</evidence>
<evidence type="ECO:0000256" key="14">
    <source>
        <dbReference type="ARBA" id="ARBA00022737"/>
    </source>
</evidence>
<organism evidence="30 31">
    <name type="scientific">Streptomyces xanthophaeus</name>
    <dbReference type="NCBI Taxonomy" id="67385"/>
    <lineage>
        <taxon>Bacteria</taxon>
        <taxon>Bacillati</taxon>
        <taxon>Actinomycetota</taxon>
        <taxon>Actinomycetes</taxon>
        <taxon>Kitasatosporales</taxon>
        <taxon>Streptomycetaceae</taxon>
        <taxon>Streptomyces</taxon>
    </lineage>
</organism>
<evidence type="ECO:0000256" key="17">
    <source>
        <dbReference type="ARBA" id="ARBA00023285"/>
    </source>
</evidence>
<comment type="pathway">
    <text evidence="4 20">Amino-acid biosynthesis; L-methionine biosynthesis via de novo pathway; L-methionine from L-homocysteine (MetH route): step 1/1.</text>
</comment>
<dbReference type="PIRSF" id="PIRSF000381">
    <property type="entry name" value="MetH"/>
    <property type="match status" value="1"/>
</dbReference>
<dbReference type="EC" id="2.1.1.13" evidence="6 19"/>
<keyword evidence="13 20" id="KW-0479">Metal-binding</keyword>
<keyword evidence="15 20" id="KW-0862">Zinc</keyword>
<evidence type="ECO:0000313" key="31">
    <source>
        <dbReference type="Proteomes" id="UP000600026"/>
    </source>
</evidence>
<dbReference type="CDD" id="cd00740">
    <property type="entry name" value="MeTr"/>
    <property type="match status" value="1"/>
</dbReference>
<keyword evidence="14" id="KW-0677">Repeat</keyword>
<keyword evidence="12 20" id="KW-0949">S-adenosyl-L-methionine</keyword>
<evidence type="ECO:0000256" key="16">
    <source>
        <dbReference type="ARBA" id="ARBA00023167"/>
    </source>
</evidence>
<evidence type="ECO:0000256" key="10">
    <source>
        <dbReference type="ARBA" id="ARBA00022628"/>
    </source>
</evidence>
<dbReference type="PANTHER" id="PTHR45833">
    <property type="entry name" value="METHIONINE SYNTHASE"/>
    <property type="match status" value="1"/>
</dbReference>
<dbReference type="SUPFAM" id="SSF56507">
    <property type="entry name" value="Methionine synthase activation domain-like"/>
    <property type="match status" value="1"/>
</dbReference>
<dbReference type="FunFam" id="3.20.20.330:FF:000006">
    <property type="entry name" value="Methionine synthase"/>
    <property type="match status" value="1"/>
</dbReference>
<dbReference type="FunFam" id="1.10.1240.10:FF:000002">
    <property type="entry name" value="Methionine synthase"/>
    <property type="match status" value="1"/>
</dbReference>
<comment type="function">
    <text evidence="18 20">Catalyzes the transfer of a methyl group from methyl-cobalamin to homocysteine, yielding enzyme-bound cob(I)alamin and methionine. Subsequently, remethylates the cofactor using methyltetrahydrofolate.</text>
</comment>
<evidence type="ECO:0000256" key="4">
    <source>
        <dbReference type="ARBA" id="ARBA00005178"/>
    </source>
</evidence>
<feature type="binding site" evidence="22">
    <location>
        <position position="926"/>
    </location>
    <ligand>
        <name>S-adenosyl-L-methionine</name>
        <dbReference type="ChEBI" id="CHEBI:59789"/>
    </ligand>
</feature>
<dbReference type="CDD" id="cd02069">
    <property type="entry name" value="methionine_synthase_B12_BD"/>
    <property type="match status" value="1"/>
</dbReference>
<dbReference type="Proteomes" id="UP000600026">
    <property type="component" value="Unassembled WGS sequence"/>
</dbReference>
<feature type="binding site" evidence="21 23">
    <location>
        <position position="297"/>
    </location>
    <ligand>
        <name>Zn(2+)</name>
        <dbReference type="ChEBI" id="CHEBI:29105"/>
    </ligand>
</feature>
<protein>
    <recommendedName>
        <fullName evidence="7 19">Methionine synthase</fullName>
        <ecNumber evidence="6 19">2.1.1.13</ecNumber>
    </recommendedName>
    <alternativeName>
        <fullName evidence="20">5-methyltetrahydrofolate--homocysteine methyltransferase</fullName>
    </alternativeName>
</protein>
<feature type="domain" description="B12-binding" evidence="28">
    <location>
        <begin position="728"/>
        <end position="865"/>
    </location>
</feature>
<dbReference type="GO" id="GO:0032259">
    <property type="term" value="P:methylation"/>
    <property type="evidence" value="ECO:0007669"/>
    <property type="project" value="UniProtKB-KW"/>
</dbReference>
<comment type="catalytic activity">
    <reaction evidence="1 20">
        <text>(6S)-5-methyl-5,6,7,8-tetrahydrofolate + L-homocysteine = (6S)-5,6,7,8-tetrahydrofolate + L-methionine</text>
        <dbReference type="Rhea" id="RHEA:11172"/>
        <dbReference type="ChEBI" id="CHEBI:18608"/>
        <dbReference type="ChEBI" id="CHEBI:57453"/>
        <dbReference type="ChEBI" id="CHEBI:57844"/>
        <dbReference type="ChEBI" id="CHEBI:58199"/>
        <dbReference type="EC" id="2.1.1.13"/>
    </reaction>
</comment>
<evidence type="ECO:0000256" key="6">
    <source>
        <dbReference type="ARBA" id="ARBA00012032"/>
    </source>
</evidence>
<dbReference type="InterPro" id="IPR033706">
    <property type="entry name" value="Met_synthase_B12-bd"/>
</dbReference>
<dbReference type="Gene3D" id="3.20.20.330">
    <property type="entry name" value="Homocysteine-binding-like domain"/>
    <property type="match status" value="1"/>
</dbReference>
<dbReference type="InterPro" id="IPR036589">
    <property type="entry name" value="HCY_dom_sf"/>
</dbReference>
<dbReference type="Gene3D" id="3.40.50.280">
    <property type="entry name" value="Cobalamin-binding domain"/>
    <property type="match status" value="1"/>
</dbReference>
<evidence type="ECO:0000259" key="27">
    <source>
        <dbReference type="PROSITE" id="PS50974"/>
    </source>
</evidence>
<dbReference type="InterPro" id="IPR011822">
    <property type="entry name" value="MetH"/>
</dbReference>
<name>A0A919HAC7_9ACTN</name>
<keyword evidence="11 20" id="KW-0808">Transferase</keyword>
<dbReference type="InterPro" id="IPR036724">
    <property type="entry name" value="Cobalamin-bd_sf"/>
</dbReference>
<feature type="region of interest" description="Disordered" evidence="24">
    <location>
        <begin position="1180"/>
        <end position="1296"/>
    </location>
</feature>
<dbReference type="InterPro" id="IPR037010">
    <property type="entry name" value="VitB12-dep_Met_synth_activ_sf"/>
</dbReference>
<accession>A0A919HAC7</accession>
<feature type="binding site" evidence="22">
    <location>
        <position position="844"/>
    </location>
    <ligand>
        <name>methylcob(III)alamin</name>
        <dbReference type="ChEBI" id="CHEBI:28115"/>
    </ligand>
</feature>
<dbReference type="InterPro" id="IPR006158">
    <property type="entry name" value="Cobalamin-bd"/>
</dbReference>
<keyword evidence="8 20" id="KW-0489">Methyltransferase</keyword>
<dbReference type="InterPro" id="IPR050554">
    <property type="entry name" value="Met_Synthase/Corrinoid"/>
</dbReference>
<feature type="binding site" evidence="21 23">
    <location>
        <position position="298"/>
    </location>
    <ligand>
        <name>Zn(2+)</name>
        <dbReference type="ChEBI" id="CHEBI:29105"/>
    </ligand>
</feature>
<feature type="binding site" evidence="22">
    <location>
        <position position="786"/>
    </location>
    <ligand>
        <name>methylcob(III)alamin</name>
        <dbReference type="ChEBI" id="CHEBI:28115"/>
    </ligand>
</feature>
<dbReference type="EMBL" id="BNEE01000013">
    <property type="protein sequence ID" value="GHI90504.1"/>
    <property type="molecule type" value="Genomic_DNA"/>
</dbReference>
<reference evidence="30" key="1">
    <citation type="submission" date="2020-09" db="EMBL/GenBank/DDBJ databases">
        <title>Whole genome shotgun sequence of Streptomyces xanthophaeus NBRC 12829.</title>
        <authorList>
            <person name="Komaki H."/>
            <person name="Tamura T."/>
        </authorList>
    </citation>
    <scope>NUCLEOTIDE SEQUENCE</scope>
    <source>
        <strain evidence="30">NBRC 12829</strain>
    </source>
</reference>
<dbReference type="Pfam" id="PF02607">
    <property type="entry name" value="B12-binding_2"/>
    <property type="match status" value="1"/>
</dbReference>
<dbReference type="SUPFAM" id="SSF47644">
    <property type="entry name" value="Methionine synthase domain"/>
    <property type="match status" value="1"/>
</dbReference>
<keyword evidence="9 20" id="KW-0028">Amino-acid biosynthesis</keyword>
<feature type="binding site" evidence="22">
    <location>
        <begin position="738"/>
        <end position="742"/>
    </location>
    <ligand>
        <name>methylcob(III)alamin</name>
        <dbReference type="ChEBI" id="CHEBI:28115"/>
    </ligand>
</feature>